<dbReference type="Proteomes" id="UP000467841">
    <property type="component" value="Unassembled WGS sequence"/>
</dbReference>
<accession>A0A6D2LDF0</accession>
<organism evidence="2 3">
    <name type="scientific">Microthlaspi erraticum</name>
    <dbReference type="NCBI Taxonomy" id="1685480"/>
    <lineage>
        <taxon>Eukaryota</taxon>
        <taxon>Viridiplantae</taxon>
        <taxon>Streptophyta</taxon>
        <taxon>Embryophyta</taxon>
        <taxon>Tracheophyta</taxon>
        <taxon>Spermatophyta</taxon>
        <taxon>Magnoliopsida</taxon>
        <taxon>eudicotyledons</taxon>
        <taxon>Gunneridae</taxon>
        <taxon>Pentapetalae</taxon>
        <taxon>rosids</taxon>
        <taxon>malvids</taxon>
        <taxon>Brassicales</taxon>
        <taxon>Brassicaceae</taxon>
        <taxon>Coluteocarpeae</taxon>
        <taxon>Microthlaspi</taxon>
    </lineage>
</organism>
<dbReference type="AlphaFoldDB" id="A0A6D2LDF0"/>
<gene>
    <name evidence="2" type="ORF">MERR_LOCUS45300</name>
</gene>
<evidence type="ECO:0000313" key="2">
    <source>
        <dbReference type="EMBL" id="CAA7058064.1"/>
    </source>
</evidence>
<keyword evidence="3" id="KW-1185">Reference proteome</keyword>
<dbReference type="EMBL" id="CACVBM020001718">
    <property type="protein sequence ID" value="CAA7058064.1"/>
    <property type="molecule type" value="Genomic_DNA"/>
</dbReference>
<evidence type="ECO:0000256" key="1">
    <source>
        <dbReference type="SAM" id="MobiDB-lite"/>
    </source>
</evidence>
<sequence length="145" mass="15947">MPSWSDRDKRAGRTRDDASLFGQSGRERHIVVGLKWVDRGRMLPGSICALGRALMWDERGVLRGSSRPTIDRASFTSSLLSPSISILIRYSASSFSFTSQPGLTPGAPMEAPIQRLADTSGRISSNWSMKFSFWLKLLLGLNGSV</sequence>
<proteinExistence type="predicted"/>
<feature type="region of interest" description="Disordered" evidence="1">
    <location>
        <begin position="1"/>
        <end position="20"/>
    </location>
</feature>
<feature type="compositionally biased region" description="Basic and acidic residues" evidence="1">
    <location>
        <begin position="1"/>
        <end position="18"/>
    </location>
</feature>
<protein>
    <submittedName>
        <fullName evidence="2">Uncharacterized protein</fullName>
    </submittedName>
</protein>
<reference evidence="2" key="1">
    <citation type="submission" date="2020-01" db="EMBL/GenBank/DDBJ databases">
        <authorList>
            <person name="Mishra B."/>
        </authorList>
    </citation>
    <scope>NUCLEOTIDE SEQUENCE [LARGE SCALE GENOMIC DNA]</scope>
</reference>
<evidence type="ECO:0000313" key="3">
    <source>
        <dbReference type="Proteomes" id="UP000467841"/>
    </source>
</evidence>
<name>A0A6D2LDF0_9BRAS</name>
<comment type="caution">
    <text evidence="2">The sequence shown here is derived from an EMBL/GenBank/DDBJ whole genome shotgun (WGS) entry which is preliminary data.</text>
</comment>